<proteinExistence type="predicted"/>
<organism evidence="2 3">
    <name type="scientific">Claviceps pusilla</name>
    <dbReference type="NCBI Taxonomy" id="123648"/>
    <lineage>
        <taxon>Eukaryota</taxon>
        <taxon>Fungi</taxon>
        <taxon>Dikarya</taxon>
        <taxon>Ascomycota</taxon>
        <taxon>Pezizomycotina</taxon>
        <taxon>Sordariomycetes</taxon>
        <taxon>Hypocreomycetidae</taxon>
        <taxon>Hypocreales</taxon>
        <taxon>Clavicipitaceae</taxon>
        <taxon>Claviceps</taxon>
    </lineage>
</organism>
<protein>
    <submittedName>
        <fullName evidence="2">Rsp5p-dependent ubiquitination, sorting of cargo proteins at the multivesicular body</fullName>
    </submittedName>
</protein>
<evidence type="ECO:0000313" key="2">
    <source>
        <dbReference type="EMBL" id="KAG6013861.1"/>
    </source>
</evidence>
<dbReference type="AlphaFoldDB" id="A0A9P7T1Z2"/>
<evidence type="ECO:0000313" key="3">
    <source>
        <dbReference type="Proteomes" id="UP000748025"/>
    </source>
</evidence>
<dbReference type="Proteomes" id="UP000748025">
    <property type="component" value="Unassembled WGS sequence"/>
</dbReference>
<gene>
    <name evidence="2" type="primary">SSH4_2</name>
    <name evidence="2" type="ORF">E4U43_007080</name>
</gene>
<keyword evidence="1" id="KW-0812">Transmembrane</keyword>
<evidence type="ECO:0000256" key="1">
    <source>
        <dbReference type="SAM" id="Phobius"/>
    </source>
</evidence>
<name>A0A9P7T1Z2_9HYPO</name>
<feature type="transmembrane region" description="Helical" evidence="1">
    <location>
        <begin position="12"/>
        <end position="37"/>
    </location>
</feature>
<comment type="caution">
    <text evidence="2">The sequence shown here is derived from an EMBL/GenBank/DDBJ whole genome shotgun (WGS) entry which is preliminary data.</text>
</comment>
<accession>A0A9P7T1Z2</accession>
<sequence length="86" mass="9298">MTLTEPPSSALTGVVIGLVSSFGSIILIALVVFIFWASGCAGSGRIILDRLGRPGEYDDEQAFAREEAEALETMDDMARTEYLRAK</sequence>
<feature type="non-terminal residue" evidence="2">
    <location>
        <position position="86"/>
    </location>
</feature>
<keyword evidence="1" id="KW-0472">Membrane</keyword>
<dbReference type="EMBL" id="SRPW01000534">
    <property type="protein sequence ID" value="KAG6013861.1"/>
    <property type="molecule type" value="Genomic_DNA"/>
</dbReference>
<keyword evidence="3" id="KW-1185">Reference proteome</keyword>
<keyword evidence="1" id="KW-1133">Transmembrane helix</keyword>
<dbReference type="OrthoDB" id="258495at2759"/>
<reference evidence="2" key="1">
    <citation type="journal article" date="2020" name="bioRxiv">
        <title>Whole genome comparisons of ergot fungi reveals the divergence and evolution of species within the genus Claviceps are the result of varying mechanisms driving genome evolution and host range expansion.</title>
        <authorList>
            <person name="Wyka S.A."/>
            <person name="Mondo S.J."/>
            <person name="Liu M."/>
            <person name="Dettman J."/>
            <person name="Nalam V."/>
            <person name="Broders K.D."/>
        </authorList>
    </citation>
    <scope>NUCLEOTIDE SEQUENCE</scope>
    <source>
        <strain evidence="2">CCC 602</strain>
    </source>
</reference>